<sequence length="177" mass="20571">MLKLEKAIALNETFDETLFSSLVSIIRDMHQKHMQEDKENIFEMILLLQYLEVENIPVVLFAKTSYEASDFSIDEFIHEIKNSSFGTINGHDDDRQLNTHDLVKSALQIYMTEVETDVLITNEKLLGKLLRAFFLLMDKDNKQKSDLRRHTLLVPHARAVLEKLKSEMKGPQKVHKT</sequence>
<comment type="caution">
    <text evidence="1">The sequence shown here is derived from an EMBL/GenBank/DDBJ whole genome shotgun (WGS) entry which is preliminary data.</text>
</comment>
<dbReference type="Proteomes" id="UP000683360">
    <property type="component" value="Unassembled WGS sequence"/>
</dbReference>
<proteinExistence type="predicted"/>
<evidence type="ECO:0000313" key="1">
    <source>
        <dbReference type="EMBL" id="CAG2213623.1"/>
    </source>
</evidence>
<organism evidence="1 2">
    <name type="scientific">Mytilus edulis</name>
    <name type="common">Blue mussel</name>
    <dbReference type="NCBI Taxonomy" id="6550"/>
    <lineage>
        <taxon>Eukaryota</taxon>
        <taxon>Metazoa</taxon>
        <taxon>Spiralia</taxon>
        <taxon>Lophotrochozoa</taxon>
        <taxon>Mollusca</taxon>
        <taxon>Bivalvia</taxon>
        <taxon>Autobranchia</taxon>
        <taxon>Pteriomorphia</taxon>
        <taxon>Mytilida</taxon>
        <taxon>Mytiloidea</taxon>
        <taxon>Mytilidae</taxon>
        <taxon>Mytilinae</taxon>
        <taxon>Mytilus</taxon>
    </lineage>
</organism>
<dbReference type="EMBL" id="CAJPWZ010001378">
    <property type="protein sequence ID" value="CAG2213623.1"/>
    <property type="molecule type" value="Genomic_DNA"/>
</dbReference>
<keyword evidence="2" id="KW-1185">Reference proteome</keyword>
<name>A0A8S3RZ41_MYTED</name>
<reference evidence="1" key="1">
    <citation type="submission" date="2021-03" db="EMBL/GenBank/DDBJ databases">
        <authorList>
            <person name="Bekaert M."/>
        </authorList>
    </citation>
    <scope>NUCLEOTIDE SEQUENCE</scope>
</reference>
<gene>
    <name evidence="1" type="ORF">MEDL_27529</name>
</gene>
<evidence type="ECO:0000313" key="2">
    <source>
        <dbReference type="Proteomes" id="UP000683360"/>
    </source>
</evidence>
<accession>A0A8S3RZ41</accession>
<protein>
    <submittedName>
        <fullName evidence="1">Uncharacterized protein</fullName>
    </submittedName>
</protein>
<dbReference type="AlphaFoldDB" id="A0A8S3RZ41"/>